<name>A0A2T1CAG5_9CYAN</name>
<feature type="domain" description="Tox-PL-2" evidence="1">
    <location>
        <begin position="10"/>
        <end position="104"/>
    </location>
</feature>
<evidence type="ECO:0000313" key="2">
    <source>
        <dbReference type="EMBL" id="PSB05265.1"/>
    </source>
</evidence>
<dbReference type="RefSeq" id="WP_106286649.1">
    <property type="nucleotide sequence ID" value="NZ_CAWNTC010000090.1"/>
</dbReference>
<organism evidence="2 3">
    <name type="scientific">Merismopedia glauca CCAP 1448/3</name>
    <dbReference type="NCBI Taxonomy" id="1296344"/>
    <lineage>
        <taxon>Bacteria</taxon>
        <taxon>Bacillati</taxon>
        <taxon>Cyanobacteriota</taxon>
        <taxon>Cyanophyceae</taxon>
        <taxon>Synechococcales</taxon>
        <taxon>Merismopediaceae</taxon>
        <taxon>Merismopedia</taxon>
    </lineage>
</organism>
<reference evidence="2 3" key="1">
    <citation type="submission" date="2018-02" db="EMBL/GenBank/DDBJ databases">
        <authorList>
            <person name="Cohen D.B."/>
            <person name="Kent A.D."/>
        </authorList>
    </citation>
    <scope>NUCLEOTIDE SEQUENCE [LARGE SCALE GENOMIC DNA]</scope>
    <source>
        <strain evidence="2 3">CCAP 1448/3</strain>
    </source>
</reference>
<dbReference type="AlphaFoldDB" id="A0A2T1CAG5"/>
<dbReference type="EMBL" id="PVWJ01000001">
    <property type="protein sequence ID" value="PSB05265.1"/>
    <property type="molecule type" value="Genomic_DNA"/>
</dbReference>
<keyword evidence="3" id="KW-1185">Reference proteome</keyword>
<reference evidence="2 3" key="2">
    <citation type="submission" date="2018-03" db="EMBL/GenBank/DDBJ databases">
        <title>The ancient ancestry and fast evolution of plastids.</title>
        <authorList>
            <person name="Moore K.R."/>
            <person name="Magnabosco C."/>
            <person name="Momper L."/>
            <person name="Gold D.A."/>
            <person name="Bosak T."/>
            <person name="Fournier G.P."/>
        </authorList>
    </citation>
    <scope>NUCLEOTIDE SEQUENCE [LARGE SCALE GENOMIC DNA]</scope>
    <source>
        <strain evidence="2 3">CCAP 1448/3</strain>
    </source>
</reference>
<protein>
    <recommendedName>
        <fullName evidence="1">Tox-PL-2 domain-containing protein</fullName>
    </recommendedName>
</protein>
<comment type="caution">
    <text evidence="2">The sequence shown here is derived from an EMBL/GenBank/DDBJ whole genome shotgun (WGS) entry which is preliminary data.</text>
</comment>
<dbReference type="Pfam" id="PF15643">
    <property type="entry name" value="Tox-PL-2"/>
    <property type="match status" value="1"/>
</dbReference>
<accession>A0A2T1CAG5</accession>
<evidence type="ECO:0000259" key="1">
    <source>
        <dbReference type="Pfam" id="PF15643"/>
    </source>
</evidence>
<gene>
    <name evidence="2" type="ORF">C7B64_00225</name>
</gene>
<evidence type="ECO:0000313" key="3">
    <source>
        <dbReference type="Proteomes" id="UP000238762"/>
    </source>
</evidence>
<dbReference type="Proteomes" id="UP000238762">
    <property type="component" value="Unassembled WGS sequence"/>
</dbReference>
<dbReference type="OrthoDB" id="464795at2"/>
<dbReference type="InterPro" id="IPR028910">
    <property type="entry name" value="Tox-PL-2_dom"/>
</dbReference>
<proteinExistence type="predicted"/>
<sequence length="121" mass="13825">MADQKSNEEIYKQVTKIVSGFGIFQCAECAEAVKIWLRQNRINYTHLKLTIIGRGNFILSERWDGSKNSITQNGTHYGVEVCGKVFDNLSATGLSRKDWINDFTCPSGRFNIEEIEKLEFI</sequence>